<keyword evidence="3" id="KW-1185">Reference proteome</keyword>
<evidence type="ECO:0000256" key="1">
    <source>
        <dbReference type="SAM" id="Phobius"/>
    </source>
</evidence>
<dbReference type="EMBL" id="WIGM01000160">
    <property type="protein sequence ID" value="KAF6836479.1"/>
    <property type="molecule type" value="Genomic_DNA"/>
</dbReference>
<dbReference type="OrthoDB" id="4848326at2759"/>
<reference evidence="2" key="1">
    <citation type="journal article" date="2020" name="Phytopathology">
        <title>Genome Sequence Resources of Colletotrichum truncatum, C. plurivorum, C. musicola, and C. sojae: Four Species Pathogenic to Soybean (Glycine max).</title>
        <authorList>
            <person name="Rogerio F."/>
            <person name="Boufleur T.R."/>
            <person name="Ciampi-Guillardi M."/>
            <person name="Sukno S.A."/>
            <person name="Thon M.R."/>
            <person name="Massola Junior N.S."/>
            <person name="Baroncelli R."/>
        </authorList>
    </citation>
    <scope>NUCLEOTIDE SEQUENCE</scope>
    <source>
        <strain evidence="2">LFN0074</strain>
    </source>
</reference>
<proteinExistence type="predicted"/>
<dbReference type="Proteomes" id="UP000639643">
    <property type="component" value="Unassembled WGS sequence"/>
</dbReference>
<feature type="transmembrane region" description="Helical" evidence="1">
    <location>
        <begin position="144"/>
        <end position="166"/>
    </location>
</feature>
<evidence type="ECO:0000313" key="2">
    <source>
        <dbReference type="EMBL" id="KAF6836479.1"/>
    </source>
</evidence>
<gene>
    <name evidence="2" type="ORF">CMUS01_05422</name>
</gene>
<organism evidence="2 3">
    <name type="scientific">Colletotrichum musicola</name>
    <dbReference type="NCBI Taxonomy" id="2175873"/>
    <lineage>
        <taxon>Eukaryota</taxon>
        <taxon>Fungi</taxon>
        <taxon>Dikarya</taxon>
        <taxon>Ascomycota</taxon>
        <taxon>Pezizomycotina</taxon>
        <taxon>Sordariomycetes</taxon>
        <taxon>Hypocreomycetidae</taxon>
        <taxon>Glomerellales</taxon>
        <taxon>Glomerellaceae</taxon>
        <taxon>Colletotrichum</taxon>
        <taxon>Colletotrichum orchidearum species complex</taxon>
    </lineage>
</organism>
<keyword evidence="1" id="KW-0812">Transmembrane</keyword>
<comment type="caution">
    <text evidence="2">The sequence shown here is derived from an EMBL/GenBank/DDBJ whole genome shotgun (WGS) entry which is preliminary data.</text>
</comment>
<protein>
    <submittedName>
        <fullName evidence="2">Uncharacterized protein</fullName>
    </submittedName>
</protein>
<evidence type="ECO:0000313" key="3">
    <source>
        <dbReference type="Proteomes" id="UP000639643"/>
    </source>
</evidence>
<name>A0A8H6NK85_9PEZI</name>
<sequence length="186" mass="20018">METMSRLALMAVLSRAGRGTSEEKVTWNGSAGYLPIITVEDYDAAESGNRPRRGRPPPSGQGRWSLGEALFAAMLAMQCCAVVGVEAWIIWKGSESGSDYDVWNWLVSYRLSEFASPGLLVLFSVSFSGILLHAVRAQGRSSDVAFQAAGLAMATFCAVVVCAGVSGETREEKGLWRFVGVVVGMW</sequence>
<dbReference type="AlphaFoldDB" id="A0A8H6NK85"/>
<keyword evidence="1" id="KW-0472">Membrane</keyword>
<feature type="transmembrane region" description="Helical" evidence="1">
    <location>
        <begin position="69"/>
        <end position="91"/>
    </location>
</feature>
<accession>A0A8H6NK85</accession>
<feature type="transmembrane region" description="Helical" evidence="1">
    <location>
        <begin position="111"/>
        <end position="132"/>
    </location>
</feature>
<keyword evidence="1" id="KW-1133">Transmembrane helix</keyword>